<proteinExistence type="predicted"/>
<dbReference type="InterPro" id="IPR037138">
    <property type="entry name" value="His_deacetylse_dom_sf"/>
</dbReference>
<organism evidence="2 3">
    <name type="scientific">Sulfurihydrogenibium yellowstonense SS-5</name>
    <dbReference type="NCBI Taxonomy" id="432331"/>
    <lineage>
        <taxon>Bacteria</taxon>
        <taxon>Pseudomonadati</taxon>
        <taxon>Aquificota</taxon>
        <taxon>Aquificia</taxon>
        <taxon>Aquificales</taxon>
        <taxon>Hydrogenothermaceae</taxon>
        <taxon>Sulfurihydrogenibium</taxon>
    </lineage>
</organism>
<dbReference type="GO" id="GO:0141221">
    <property type="term" value="F:histone deacetylase activity, hydrolytic mechanism"/>
    <property type="evidence" value="ECO:0007669"/>
    <property type="project" value="UniProtKB-EC"/>
</dbReference>
<dbReference type="InterPro" id="IPR023801">
    <property type="entry name" value="His_deacetylse_dom"/>
</dbReference>
<dbReference type="Proteomes" id="UP000005540">
    <property type="component" value="Unassembled WGS sequence"/>
</dbReference>
<protein>
    <submittedName>
        <fullName evidence="2">Histone deacetylase 14</fullName>
        <ecNumber evidence="2">3.5.1.98</ecNumber>
    </submittedName>
</protein>
<feature type="domain" description="Histone deacetylase" evidence="1">
    <location>
        <begin position="5"/>
        <end position="120"/>
    </location>
</feature>
<dbReference type="SUPFAM" id="SSF52768">
    <property type="entry name" value="Arginase/deacetylase"/>
    <property type="match status" value="1"/>
</dbReference>
<dbReference type="AlphaFoldDB" id="C4FK71"/>
<accession>C4FK71</accession>
<evidence type="ECO:0000259" key="1">
    <source>
        <dbReference type="Pfam" id="PF00850"/>
    </source>
</evidence>
<dbReference type="PANTHER" id="PTHR10625">
    <property type="entry name" value="HISTONE DEACETYLASE HDAC1-RELATED"/>
    <property type="match status" value="1"/>
</dbReference>
<dbReference type="InterPro" id="IPR023696">
    <property type="entry name" value="Ureohydrolase_dom_sf"/>
</dbReference>
<gene>
    <name evidence="2" type="ORF">SULYE_0971</name>
</gene>
<comment type="caution">
    <text evidence="2">The sequence shown here is derived from an EMBL/GenBank/DDBJ whole genome shotgun (WGS) entry which is preliminary data.</text>
</comment>
<dbReference type="Pfam" id="PF00850">
    <property type="entry name" value="Hist_deacetyl"/>
    <property type="match status" value="1"/>
</dbReference>
<dbReference type="PANTHER" id="PTHR10625:SF10">
    <property type="entry name" value="HISTONE DEACETYLASE HDAC1"/>
    <property type="match status" value="1"/>
</dbReference>
<dbReference type="EMBL" id="ABZS01000083">
    <property type="protein sequence ID" value="EEP60530.1"/>
    <property type="molecule type" value="Genomic_DNA"/>
</dbReference>
<sequence length="124" mass="13524">MNIPFIPGTGSKNEKGVGKGYGYTYNVPLPAGTGDEVYIEIYSQTLPELVKSFNPDIILVSAGYDLHQDDPLAYLEVSTEGIGKIVENILKSADVPYVFMLEGGYNLNALGESVRLTIEKMLYA</sequence>
<dbReference type="GO" id="GO:0040029">
    <property type="term" value="P:epigenetic regulation of gene expression"/>
    <property type="evidence" value="ECO:0007669"/>
    <property type="project" value="TreeGrafter"/>
</dbReference>
<dbReference type="Gene3D" id="3.40.800.20">
    <property type="entry name" value="Histone deacetylase domain"/>
    <property type="match status" value="1"/>
</dbReference>
<evidence type="ECO:0000313" key="3">
    <source>
        <dbReference type="Proteomes" id="UP000005540"/>
    </source>
</evidence>
<reference evidence="2 3" key="1">
    <citation type="submission" date="2009-04" db="EMBL/GenBank/DDBJ databases">
        <authorList>
            <person name="Reysenbach A.-L."/>
            <person name="Heidelberg J.F."/>
            <person name="Nelson W.C."/>
        </authorList>
    </citation>
    <scope>NUCLEOTIDE SEQUENCE [LARGE SCALE GENOMIC DNA]</scope>
    <source>
        <strain evidence="2 3">SS-5</strain>
    </source>
</reference>
<dbReference type="EC" id="3.5.1.98" evidence="2"/>
<evidence type="ECO:0000313" key="2">
    <source>
        <dbReference type="EMBL" id="EEP60530.1"/>
    </source>
</evidence>
<name>C4FK71_9AQUI</name>
<keyword evidence="2" id="KW-0378">Hydrolase</keyword>
<keyword evidence="3" id="KW-1185">Reference proteome</keyword>